<accession>A0AAD5BER3</accession>
<dbReference type="CDD" id="cd08061">
    <property type="entry name" value="MPN_NPL4"/>
    <property type="match status" value="1"/>
</dbReference>
<dbReference type="AlphaFoldDB" id="A0AAD5BER3"/>
<evidence type="ECO:0000313" key="14">
    <source>
        <dbReference type="Proteomes" id="UP001204833"/>
    </source>
</evidence>
<comment type="caution">
    <text evidence="13">The sequence shown here is derived from an EMBL/GenBank/DDBJ whole genome shotgun (WGS) entry which is preliminary data.</text>
</comment>
<keyword evidence="8" id="KW-0813">Transport</keyword>
<keyword evidence="9" id="KW-0811">Translocation</keyword>
<evidence type="ECO:0000256" key="1">
    <source>
        <dbReference type="ARBA" id="ARBA00004335"/>
    </source>
</evidence>
<evidence type="ECO:0000256" key="4">
    <source>
        <dbReference type="ARBA" id="ARBA00011025"/>
    </source>
</evidence>
<dbReference type="Pfam" id="PF11543">
    <property type="entry name" value="UN_NPL4"/>
    <property type="match status" value="1"/>
</dbReference>
<evidence type="ECO:0000256" key="11">
    <source>
        <dbReference type="SAM" id="MobiDB-lite"/>
    </source>
</evidence>
<sequence>MNLLLSQQQQQQQQQQQHPPTHSFFNMSIILRFRSKDGMFRINTDISSPFQAVVDQLATKVPTSIDINEVTISDKPNGNNTETPTKLGSLVSKSVSDLNLKNGDLLYINYGGALPTPSASTQGSSAPVNSVKSNTNTNTTATTSTNSVPITKSSAHGPLNVAQLPVDDELDKLDGMIQRPISSMCRHGSKGMCEYCSPLSPWDESYRKEHSIKHISYHAYLNQQMAKFNKKELASSYIAPLENPDYAINLSCNEGHQPYPRGICSKCQPPPITLQLQKFRMIDHLEYANHSILNDFINVWRVSGVQRFGYLYGRYEKFDKVPMGIKAVVEAIVEPPQSDELDGITLSEWPDEQLVDEVAAKLGIYKVGIVFTDLTDSGRNDGTVLCKRHKDSYFLTNLEILMAAKFQIANPNSTKYSSKGQFSSKFVTCVISGGLQGEIEPRSYQVSTSGEALVKADLITGSTQPSQVYVNESNDVRYVPDIQYSKINEYGLEVKTNAKPTFPGEFLLVSLTDSFPIDPHPMFTTTPGYVIENRDFLGDVNHDFQNLSTLDKFLKSHGSDLFDFHLLIYIVKLRILSQDECELLIKYLKDREEQDYLQLIGSGGWMSLLTILEHST</sequence>
<evidence type="ECO:0000256" key="5">
    <source>
        <dbReference type="ARBA" id="ARBA00019709"/>
    </source>
</evidence>
<dbReference type="InterPro" id="IPR007716">
    <property type="entry name" value="NPL4_Zn-bd_put"/>
</dbReference>
<dbReference type="PROSITE" id="PS50249">
    <property type="entry name" value="MPN"/>
    <property type="match status" value="1"/>
</dbReference>
<evidence type="ECO:0000256" key="8">
    <source>
        <dbReference type="ARBA" id="ARBA00022927"/>
    </source>
</evidence>
<gene>
    <name evidence="13" type="ORF">KGF57_002641</name>
</gene>
<dbReference type="GO" id="GO:0048471">
    <property type="term" value="C:perinuclear region of cytoplasm"/>
    <property type="evidence" value="ECO:0007669"/>
    <property type="project" value="UniProtKB-SubCell"/>
</dbReference>
<evidence type="ECO:0000259" key="12">
    <source>
        <dbReference type="PROSITE" id="PS50249"/>
    </source>
</evidence>
<evidence type="ECO:0000256" key="9">
    <source>
        <dbReference type="ARBA" id="ARBA00023010"/>
    </source>
</evidence>
<organism evidence="13 14">
    <name type="scientific">Candida theae</name>
    <dbReference type="NCBI Taxonomy" id="1198502"/>
    <lineage>
        <taxon>Eukaryota</taxon>
        <taxon>Fungi</taxon>
        <taxon>Dikarya</taxon>
        <taxon>Ascomycota</taxon>
        <taxon>Saccharomycotina</taxon>
        <taxon>Pichiomycetes</taxon>
        <taxon>Debaryomycetaceae</taxon>
        <taxon>Candida/Lodderomyces clade</taxon>
        <taxon>Candida</taxon>
    </lineage>
</organism>
<keyword evidence="6" id="KW-0509">mRNA transport</keyword>
<feature type="region of interest" description="Disordered" evidence="11">
    <location>
        <begin position="1"/>
        <end position="21"/>
    </location>
</feature>
<protein>
    <recommendedName>
        <fullName evidence="5">Nuclear protein localization protein 4</fullName>
    </recommendedName>
</protein>
<feature type="compositionally biased region" description="Polar residues" evidence="11">
    <location>
        <begin position="117"/>
        <end position="127"/>
    </location>
</feature>
<dbReference type="RefSeq" id="XP_051608877.1">
    <property type="nucleotide sequence ID" value="XM_051751977.1"/>
</dbReference>
<dbReference type="Proteomes" id="UP001204833">
    <property type="component" value="Unassembled WGS sequence"/>
</dbReference>
<evidence type="ECO:0000256" key="2">
    <source>
        <dbReference type="ARBA" id="ARBA00004397"/>
    </source>
</evidence>
<comment type="function">
    <text evidence="10">Involved in the import of nuclear-targeted proteins into the nucleus and the export of poly(A) RNA out of the nucleus. Has a role in the endoplasmic reticulum-associated degradation (ERAD) pathway.</text>
</comment>
<dbReference type="InterPro" id="IPR016563">
    <property type="entry name" value="Npl4"/>
</dbReference>
<evidence type="ECO:0000256" key="10">
    <source>
        <dbReference type="ARBA" id="ARBA00024703"/>
    </source>
</evidence>
<reference evidence="13 14" key="1">
    <citation type="journal article" date="2022" name="DNA Res.">
        <title>Genome analysis of five recently described species of the CUG-Ser clade uncovers Candida theae as a new hybrid lineage with pathogenic potential in the Candida parapsilosis species complex.</title>
        <authorList>
            <person name="Mixao V."/>
            <person name="Del Olmo V."/>
            <person name="Hegedusova E."/>
            <person name="Saus E."/>
            <person name="Pryszcz L."/>
            <person name="Cillingova A."/>
            <person name="Nosek J."/>
            <person name="Gabaldon T."/>
        </authorList>
    </citation>
    <scope>NUCLEOTIDE SEQUENCE [LARGE SCALE GENOMIC DNA]</scope>
    <source>
        <strain evidence="13 14">CBS 12239</strain>
    </source>
</reference>
<dbReference type="Pfam" id="PF05020">
    <property type="entry name" value="zf-NPL4"/>
    <property type="match status" value="1"/>
</dbReference>
<comment type="similarity">
    <text evidence="4">Belongs to the NPL4 family.</text>
</comment>
<evidence type="ECO:0000256" key="3">
    <source>
        <dbReference type="ARBA" id="ARBA00004556"/>
    </source>
</evidence>
<dbReference type="GeneID" id="76150700"/>
<dbReference type="PANTHER" id="PTHR12710">
    <property type="entry name" value="NUCLEAR PROTEIN LOCALIZATION 4"/>
    <property type="match status" value="1"/>
</dbReference>
<dbReference type="PIRSF" id="PIRSF010052">
    <property type="entry name" value="Polyub_prc_Npl4"/>
    <property type="match status" value="1"/>
</dbReference>
<dbReference type="Gene3D" id="3.10.20.90">
    <property type="entry name" value="Phosphatidylinositol 3-kinase Catalytic Subunit, Chain A, domain 1"/>
    <property type="match status" value="1"/>
</dbReference>
<dbReference type="PANTHER" id="PTHR12710:SF0">
    <property type="entry name" value="NUCLEAR PROTEIN LOCALIZATION PROTEIN 4 HOMOLOG"/>
    <property type="match status" value="1"/>
</dbReference>
<feature type="compositionally biased region" description="Low complexity" evidence="11">
    <location>
        <begin position="128"/>
        <end position="148"/>
    </location>
</feature>
<dbReference type="Pfam" id="PF05021">
    <property type="entry name" value="NPL4"/>
    <property type="match status" value="1"/>
</dbReference>
<name>A0AAD5BER3_9ASCO</name>
<dbReference type="InterPro" id="IPR024682">
    <property type="entry name" value="Npl4_Ub-like_dom"/>
</dbReference>
<keyword evidence="8" id="KW-0653">Protein transport</keyword>
<feature type="region of interest" description="Disordered" evidence="11">
    <location>
        <begin position="117"/>
        <end position="156"/>
    </location>
</feature>
<comment type="subcellular location">
    <subcellularLocation>
        <location evidence="3">Cytoplasm</location>
        <location evidence="3">Perinuclear region</location>
    </subcellularLocation>
    <subcellularLocation>
        <location evidence="2">Endoplasmic reticulum membrane</location>
        <topology evidence="2">Peripheral membrane protein</topology>
        <orientation evidence="2">Cytoplasmic side</orientation>
    </subcellularLocation>
    <subcellularLocation>
        <location evidence="1">Nucleus membrane</location>
        <topology evidence="1">Peripheral membrane protein</topology>
        <orientation evidence="1">Cytoplasmic side</orientation>
    </subcellularLocation>
</comment>
<dbReference type="GO" id="GO:0051028">
    <property type="term" value="P:mRNA transport"/>
    <property type="evidence" value="ECO:0007669"/>
    <property type="project" value="UniProtKB-KW"/>
</dbReference>
<dbReference type="GO" id="GO:0031965">
    <property type="term" value="C:nuclear membrane"/>
    <property type="evidence" value="ECO:0007669"/>
    <property type="project" value="UniProtKB-SubCell"/>
</dbReference>
<dbReference type="GO" id="GO:0043130">
    <property type="term" value="F:ubiquitin binding"/>
    <property type="evidence" value="ECO:0007669"/>
    <property type="project" value="TreeGrafter"/>
</dbReference>
<dbReference type="InterPro" id="IPR037518">
    <property type="entry name" value="MPN"/>
</dbReference>
<dbReference type="GO" id="GO:0015031">
    <property type="term" value="P:protein transport"/>
    <property type="evidence" value="ECO:0007669"/>
    <property type="project" value="UniProtKB-KW"/>
</dbReference>
<feature type="compositionally biased region" description="Low complexity" evidence="11">
    <location>
        <begin position="7"/>
        <end position="17"/>
    </location>
</feature>
<dbReference type="GO" id="GO:0005789">
    <property type="term" value="C:endoplasmic reticulum membrane"/>
    <property type="evidence" value="ECO:0007669"/>
    <property type="project" value="UniProtKB-SubCell"/>
</dbReference>
<dbReference type="EMBL" id="JAIHNG010000118">
    <property type="protein sequence ID" value="KAI5958286.1"/>
    <property type="molecule type" value="Genomic_DNA"/>
</dbReference>
<dbReference type="GO" id="GO:0031625">
    <property type="term" value="F:ubiquitin protein ligase binding"/>
    <property type="evidence" value="ECO:0007669"/>
    <property type="project" value="TreeGrafter"/>
</dbReference>
<keyword evidence="7" id="KW-0256">Endoplasmic reticulum</keyword>
<dbReference type="InterPro" id="IPR007717">
    <property type="entry name" value="NPL4_C"/>
</dbReference>
<feature type="domain" description="MPN" evidence="12">
    <location>
        <begin position="285"/>
        <end position="422"/>
    </location>
</feature>
<evidence type="ECO:0000313" key="13">
    <source>
        <dbReference type="EMBL" id="KAI5958286.1"/>
    </source>
</evidence>
<evidence type="ECO:0000256" key="7">
    <source>
        <dbReference type="ARBA" id="ARBA00022824"/>
    </source>
</evidence>
<keyword evidence="14" id="KW-1185">Reference proteome</keyword>
<dbReference type="GO" id="GO:0006511">
    <property type="term" value="P:ubiquitin-dependent protein catabolic process"/>
    <property type="evidence" value="ECO:0007669"/>
    <property type="project" value="InterPro"/>
</dbReference>
<proteinExistence type="inferred from homology"/>
<evidence type="ECO:0000256" key="6">
    <source>
        <dbReference type="ARBA" id="ARBA00022816"/>
    </source>
</evidence>